<evidence type="ECO:0000313" key="5">
    <source>
        <dbReference type="Proteomes" id="UP001501231"/>
    </source>
</evidence>
<evidence type="ECO:0008006" key="6">
    <source>
        <dbReference type="Google" id="ProtNLM"/>
    </source>
</evidence>
<evidence type="ECO:0000313" key="4">
    <source>
        <dbReference type="EMBL" id="GAA2441984.1"/>
    </source>
</evidence>
<keyword evidence="2" id="KW-0378">Hydrolase</keyword>
<dbReference type="InterPro" id="IPR002053">
    <property type="entry name" value="Glyco_hydro_25"/>
</dbReference>
<evidence type="ECO:0000256" key="1">
    <source>
        <dbReference type="ARBA" id="ARBA00010646"/>
    </source>
</evidence>
<keyword evidence="5" id="KW-1185">Reference proteome</keyword>
<dbReference type="SUPFAM" id="SSF51445">
    <property type="entry name" value="(Trans)glycosidases"/>
    <property type="match status" value="1"/>
</dbReference>
<sequence>MPLFGVDVASYQGNPSWSKVHDSGIRFAFSKVTEDTDYTNPTWAHNRSGMLALGDDFLPGAYHFLHGGSGAAQARYFLSKAGDVSGLAVALDVEASGADAATARAWVAEFKDRTGGHPVFGYFPRWYWEQQGRPDLSFFDTIWQSHYVEGTGSASALYEKVPASWWSSFGGEPISVLQFSSSASVPGISGRCDINAYRDSLNELRALALGTGEEDDMPLRTSLGKTQAQELRWGEFVALSWDAEHADPANAHGGGNFPGYVAPLTSWADLNVSVRVEGLAPGDEYQLRYEVHDWANGQSTARWDEIHADHPATQGVQIVTGSMSKGLTKGQHVYAAIAVYPAGDAPGDRPVPRAVSGRITVRQDR</sequence>
<keyword evidence="3" id="KW-0326">Glycosidase</keyword>
<evidence type="ECO:0000256" key="2">
    <source>
        <dbReference type="ARBA" id="ARBA00022801"/>
    </source>
</evidence>
<dbReference type="PROSITE" id="PS51904">
    <property type="entry name" value="GLYCOSYL_HYDROL_F25_2"/>
    <property type="match status" value="1"/>
</dbReference>
<dbReference type="InterPro" id="IPR017853">
    <property type="entry name" value="GH"/>
</dbReference>
<gene>
    <name evidence="4" type="ORF">GCM10010191_67830</name>
</gene>
<dbReference type="SMART" id="SM00641">
    <property type="entry name" value="Glyco_25"/>
    <property type="match status" value="1"/>
</dbReference>
<dbReference type="InterPro" id="IPR018077">
    <property type="entry name" value="Glyco_hydro_fam25_subgr"/>
</dbReference>
<name>A0ABP5X1H6_9ACTN</name>
<reference evidence="5" key="1">
    <citation type="journal article" date="2019" name="Int. J. Syst. Evol. Microbiol.">
        <title>The Global Catalogue of Microorganisms (GCM) 10K type strain sequencing project: providing services to taxonomists for standard genome sequencing and annotation.</title>
        <authorList>
            <consortium name="The Broad Institute Genomics Platform"/>
            <consortium name="The Broad Institute Genome Sequencing Center for Infectious Disease"/>
            <person name="Wu L."/>
            <person name="Ma J."/>
        </authorList>
    </citation>
    <scope>NUCLEOTIDE SEQUENCE [LARGE SCALE GENOMIC DNA]</scope>
    <source>
        <strain evidence="5">JCM 3325</strain>
    </source>
</reference>
<dbReference type="PANTHER" id="PTHR34135:SF2">
    <property type="entry name" value="LYSOZYME"/>
    <property type="match status" value="1"/>
</dbReference>
<accession>A0ABP5X1H6</accession>
<comment type="caution">
    <text evidence="4">The sequence shown here is derived from an EMBL/GenBank/DDBJ whole genome shotgun (WGS) entry which is preliminary data.</text>
</comment>
<dbReference type="PANTHER" id="PTHR34135">
    <property type="entry name" value="LYSOZYME"/>
    <property type="match status" value="1"/>
</dbReference>
<dbReference type="CDD" id="cd00599">
    <property type="entry name" value="GH25_muramidase"/>
    <property type="match status" value="1"/>
</dbReference>
<comment type="similarity">
    <text evidence="1">Belongs to the glycosyl hydrolase 25 family.</text>
</comment>
<evidence type="ECO:0000256" key="3">
    <source>
        <dbReference type="ARBA" id="ARBA00023295"/>
    </source>
</evidence>
<dbReference type="Gene3D" id="3.20.20.80">
    <property type="entry name" value="Glycosidases"/>
    <property type="match status" value="1"/>
</dbReference>
<organism evidence="4 5">
    <name type="scientific">Actinomadura vinacea</name>
    <dbReference type="NCBI Taxonomy" id="115336"/>
    <lineage>
        <taxon>Bacteria</taxon>
        <taxon>Bacillati</taxon>
        <taxon>Actinomycetota</taxon>
        <taxon>Actinomycetes</taxon>
        <taxon>Streptosporangiales</taxon>
        <taxon>Thermomonosporaceae</taxon>
        <taxon>Actinomadura</taxon>
    </lineage>
</organism>
<protein>
    <recommendedName>
        <fullName evidence="6">Lysozyme</fullName>
    </recommendedName>
</protein>
<dbReference type="Pfam" id="PF01183">
    <property type="entry name" value="Glyco_hydro_25"/>
    <property type="match status" value="1"/>
</dbReference>
<dbReference type="EMBL" id="BAAARW010000026">
    <property type="protein sequence ID" value="GAA2441984.1"/>
    <property type="molecule type" value="Genomic_DNA"/>
</dbReference>
<dbReference type="RefSeq" id="WP_344594541.1">
    <property type="nucleotide sequence ID" value="NZ_BAAARW010000026.1"/>
</dbReference>
<proteinExistence type="inferred from homology"/>
<dbReference type="Proteomes" id="UP001501231">
    <property type="component" value="Unassembled WGS sequence"/>
</dbReference>